<dbReference type="KEGG" id="spii:G7077_05605"/>
<sequence>MSFARTVMLATSAAVLVAGGYMLGSLNRAPDVSPARNDSASPRYEAQVADAYRRWAKEGGLSEEDARAQWPSARTMFIPTRDQGSGVNCIELVLERGGVGVIPFTATEGRPLS</sequence>
<gene>
    <name evidence="1" type="ORF">G7077_05605</name>
</gene>
<name>A0A6G7YNY4_9SPHN</name>
<protein>
    <submittedName>
        <fullName evidence="1">Uncharacterized protein</fullName>
    </submittedName>
</protein>
<reference evidence="1 2" key="1">
    <citation type="submission" date="2020-03" db="EMBL/GenBank/DDBJ databases">
        <title>Sphingomonas sp. nov., isolated from fish.</title>
        <authorList>
            <person name="Hyun D.-W."/>
            <person name="Bae J.-W."/>
        </authorList>
    </citation>
    <scope>NUCLEOTIDE SEQUENCE [LARGE SCALE GENOMIC DNA]</scope>
    <source>
        <strain evidence="1 2">HDW15B</strain>
    </source>
</reference>
<dbReference type="AlphaFoldDB" id="A0A6G7YNY4"/>
<keyword evidence="2" id="KW-1185">Reference proteome</keyword>
<accession>A0A6G7YNY4</accession>
<evidence type="ECO:0000313" key="2">
    <source>
        <dbReference type="Proteomes" id="UP000503222"/>
    </source>
</evidence>
<proteinExistence type="predicted"/>
<dbReference type="RefSeq" id="WP_166410846.1">
    <property type="nucleotide sequence ID" value="NZ_CP049869.1"/>
</dbReference>
<dbReference type="Proteomes" id="UP000503222">
    <property type="component" value="Chromosome"/>
</dbReference>
<organism evidence="1 2">
    <name type="scientific">Sphingomonas piscis</name>
    <dbReference type="NCBI Taxonomy" id="2714943"/>
    <lineage>
        <taxon>Bacteria</taxon>
        <taxon>Pseudomonadati</taxon>
        <taxon>Pseudomonadota</taxon>
        <taxon>Alphaproteobacteria</taxon>
        <taxon>Sphingomonadales</taxon>
        <taxon>Sphingomonadaceae</taxon>
        <taxon>Sphingomonas</taxon>
    </lineage>
</organism>
<dbReference type="EMBL" id="CP049869">
    <property type="protein sequence ID" value="QIK78453.1"/>
    <property type="molecule type" value="Genomic_DNA"/>
</dbReference>
<evidence type="ECO:0000313" key="1">
    <source>
        <dbReference type="EMBL" id="QIK78453.1"/>
    </source>
</evidence>